<name>A0A422MZC9_TRYRA</name>
<keyword evidence="2" id="KW-0732">Signal</keyword>
<evidence type="ECO:0008006" key="5">
    <source>
        <dbReference type="Google" id="ProtNLM"/>
    </source>
</evidence>
<feature type="compositionally biased region" description="Acidic residues" evidence="1">
    <location>
        <begin position="90"/>
        <end position="103"/>
    </location>
</feature>
<evidence type="ECO:0000313" key="4">
    <source>
        <dbReference type="Proteomes" id="UP000283634"/>
    </source>
</evidence>
<keyword evidence="4" id="KW-1185">Reference proteome</keyword>
<dbReference type="RefSeq" id="XP_029234704.1">
    <property type="nucleotide sequence ID" value="XM_029385501.1"/>
</dbReference>
<sequence>MAGRVLLVCALCVLCCAAGGAGAWGSGYCTESDWKDLRVVAEDMTEAEVEGKHCSHKPEPLGGMRASVQKDEGEGEEEETNARDGNGASGEEDTDVNEGDLLTDDGKNGKATDEGPPAKGSGGTSHTPPLGNRKTQYGGVGQTHSPPYSETPPPPKPTANGRGEREGKDGPPGDADSTRDQSEHGPAELAEPERTKRAEIPPRRGSLPSSPEEEQPPLPSRPEEGRGSSTDVSQGETNAGKEGHLADDNGSATQRPSHVPEKGRMRNRQRKETQSRDTKATLYTHNRTRRALKIS</sequence>
<feature type="compositionally biased region" description="Polar residues" evidence="1">
    <location>
        <begin position="227"/>
        <end position="237"/>
    </location>
</feature>
<comment type="caution">
    <text evidence="3">The sequence shown here is derived from an EMBL/GenBank/DDBJ whole genome shotgun (WGS) entry which is preliminary data.</text>
</comment>
<dbReference type="Proteomes" id="UP000283634">
    <property type="component" value="Unassembled WGS sequence"/>
</dbReference>
<feature type="compositionally biased region" description="Basic and acidic residues" evidence="1">
    <location>
        <begin position="104"/>
        <end position="113"/>
    </location>
</feature>
<evidence type="ECO:0000313" key="3">
    <source>
        <dbReference type="EMBL" id="RNE98547.1"/>
    </source>
</evidence>
<organism evidence="3 4">
    <name type="scientific">Trypanosoma rangeli</name>
    <dbReference type="NCBI Taxonomy" id="5698"/>
    <lineage>
        <taxon>Eukaryota</taxon>
        <taxon>Discoba</taxon>
        <taxon>Euglenozoa</taxon>
        <taxon>Kinetoplastea</taxon>
        <taxon>Metakinetoplastina</taxon>
        <taxon>Trypanosomatida</taxon>
        <taxon>Trypanosomatidae</taxon>
        <taxon>Trypanosoma</taxon>
        <taxon>Herpetosoma</taxon>
    </lineage>
</organism>
<accession>A0A422MZC9</accession>
<feature type="compositionally biased region" description="Basic and acidic residues" evidence="1">
    <location>
        <begin position="162"/>
        <end position="202"/>
    </location>
</feature>
<evidence type="ECO:0000256" key="1">
    <source>
        <dbReference type="SAM" id="MobiDB-lite"/>
    </source>
</evidence>
<feature type="region of interest" description="Disordered" evidence="1">
    <location>
        <begin position="48"/>
        <end position="295"/>
    </location>
</feature>
<proteinExistence type="predicted"/>
<reference evidence="3 4" key="1">
    <citation type="journal article" date="2018" name="BMC Genomics">
        <title>Genomic comparison of Trypanosoma conorhini and Trypanosoma rangeli to Trypanosoma cruzi strains of high and low virulence.</title>
        <authorList>
            <person name="Bradwell K.R."/>
            <person name="Koparde V.N."/>
            <person name="Matveyev A.V."/>
            <person name="Serrano M.G."/>
            <person name="Alves J.M."/>
            <person name="Parikh H."/>
            <person name="Huang B."/>
            <person name="Lee V."/>
            <person name="Espinosa-Alvarez O."/>
            <person name="Ortiz P.A."/>
            <person name="Costa-Martins A.G."/>
            <person name="Teixeira M.M."/>
            <person name="Buck G.A."/>
        </authorList>
    </citation>
    <scope>NUCLEOTIDE SEQUENCE [LARGE SCALE GENOMIC DNA]</scope>
    <source>
        <strain evidence="3 4">AM80</strain>
    </source>
</reference>
<feature type="compositionally biased region" description="Basic and acidic residues" evidence="1">
    <location>
        <begin position="49"/>
        <end position="59"/>
    </location>
</feature>
<protein>
    <recommendedName>
        <fullName evidence="5">Mucin-associated surface protein (MASP)</fullName>
    </recommendedName>
</protein>
<feature type="compositionally biased region" description="Basic residues" evidence="1">
    <location>
        <begin position="286"/>
        <end position="295"/>
    </location>
</feature>
<evidence type="ECO:0000256" key="2">
    <source>
        <dbReference type="SAM" id="SignalP"/>
    </source>
</evidence>
<feature type="chain" id="PRO_5019199427" description="Mucin-associated surface protein (MASP)" evidence="2">
    <location>
        <begin position="24"/>
        <end position="295"/>
    </location>
</feature>
<dbReference type="EMBL" id="MKGL01000454">
    <property type="protein sequence ID" value="RNE98547.1"/>
    <property type="molecule type" value="Genomic_DNA"/>
</dbReference>
<dbReference type="GeneID" id="40332707"/>
<feature type="compositionally biased region" description="Basic and acidic residues" evidence="1">
    <location>
        <begin position="258"/>
        <end position="279"/>
    </location>
</feature>
<gene>
    <name evidence="3" type="ORF">TraAM80_08774</name>
</gene>
<feature type="signal peptide" evidence="2">
    <location>
        <begin position="1"/>
        <end position="23"/>
    </location>
</feature>
<dbReference type="AlphaFoldDB" id="A0A422MZC9"/>